<reference evidence="6" key="1">
    <citation type="submission" date="2020-06" db="EMBL/GenBank/DDBJ databases">
        <authorList>
            <consortium name="Plant Systems Biology data submission"/>
        </authorList>
    </citation>
    <scope>NUCLEOTIDE SEQUENCE</scope>
    <source>
        <strain evidence="6">D6</strain>
    </source>
</reference>
<dbReference type="Proteomes" id="UP001153069">
    <property type="component" value="Unassembled WGS sequence"/>
</dbReference>
<evidence type="ECO:0000256" key="3">
    <source>
        <dbReference type="SAM" id="MobiDB-lite"/>
    </source>
</evidence>
<dbReference type="GO" id="GO:0005634">
    <property type="term" value="C:nucleus"/>
    <property type="evidence" value="ECO:0007669"/>
    <property type="project" value="TreeGrafter"/>
</dbReference>
<dbReference type="Pfam" id="PF01612">
    <property type="entry name" value="DNA_pol_A_exo1"/>
    <property type="match status" value="1"/>
</dbReference>
<evidence type="ECO:0000256" key="1">
    <source>
        <dbReference type="ARBA" id="ARBA00022722"/>
    </source>
</evidence>
<feature type="compositionally biased region" description="Basic residues" evidence="3">
    <location>
        <begin position="319"/>
        <end position="344"/>
    </location>
</feature>
<dbReference type="GO" id="GO:0003676">
    <property type="term" value="F:nucleic acid binding"/>
    <property type="evidence" value="ECO:0007669"/>
    <property type="project" value="InterPro"/>
</dbReference>
<dbReference type="EMBL" id="CAICTM010001201">
    <property type="protein sequence ID" value="CAB9521512.1"/>
    <property type="molecule type" value="Genomic_DNA"/>
</dbReference>
<keyword evidence="1" id="KW-0540">Nuclease</keyword>
<dbReference type="GO" id="GO:0006139">
    <property type="term" value="P:nucleobase-containing compound metabolic process"/>
    <property type="evidence" value="ECO:0007669"/>
    <property type="project" value="InterPro"/>
</dbReference>
<dbReference type="OrthoDB" id="48373at2759"/>
<keyword evidence="7" id="KW-1185">Reference proteome</keyword>
<dbReference type="InterPro" id="IPR036397">
    <property type="entry name" value="RNaseH_sf"/>
</dbReference>
<keyword evidence="4" id="KW-0732">Signal</keyword>
<feature type="signal peptide" evidence="4">
    <location>
        <begin position="1"/>
        <end position="22"/>
    </location>
</feature>
<dbReference type="GO" id="GO:0005737">
    <property type="term" value="C:cytoplasm"/>
    <property type="evidence" value="ECO:0007669"/>
    <property type="project" value="TreeGrafter"/>
</dbReference>
<evidence type="ECO:0000313" key="6">
    <source>
        <dbReference type="EMBL" id="CAB9521512.1"/>
    </source>
</evidence>
<name>A0A9N8EHA0_9STRA</name>
<gene>
    <name evidence="6" type="ORF">SEMRO_1203_G252040.1</name>
</gene>
<dbReference type="SUPFAM" id="SSF53098">
    <property type="entry name" value="Ribonuclease H-like"/>
    <property type="match status" value="1"/>
</dbReference>
<evidence type="ECO:0000259" key="5">
    <source>
        <dbReference type="Pfam" id="PF01612"/>
    </source>
</evidence>
<dbReference type="InterPro" id="IPR051132">
    <property type="entry name" value="3-5_Exonuclease_domain"/>
</dbReference>
<dbReference type="AlphaFoldDB" id="A0A9N8EHA0"/>
<evidence type="ECO:0000256" key="4">
    <source>
        <dbReference type="SAM" id="SignalP"/>
    </source>
</evidence>
<keyword evidence="6" id="KW-0269">Exonuclease</keyword>
<dbReference type="InterPro" id="IPR002562">
    <property type="entry name" value="3'-5'_exonuclease_dom"/>
</dbReference>
<organism evidence="6 7">
    <name type="scientific">Seminavis robusta</name>
    <dbReference type="NCBI Taxonomy" id="568900"/>
    <lineage>
        <taxon>Eukaryota</taxon>
        <taxon>Sar</taxon>
        <taxon>Stramenopiles</taxon>
        <taxon>Ochrophyta</taxon>
        <taxon>Bacillariophyta</taxon>
        <taxon>Bacillariophyceae</taxon>
        <taxon>Bacillariophycidae</taxon>
        <taxon>Naviculales</taxon>
        <taxon>Naviculaceae</taxon>
        <taxon>Seminavis</taxon>
    </lineage>
</organism>
<dbReference type="GO" id="GO:0008408">
    <property type="term" value="F:3'-5' exonuclease activity"/>
    <property type="evidence" value="ECO:0007669"/>
    <property type="project" value="InterPro"/>
</dbReference>
<dbReference type="InterPro" id="IPR012337">
    <property type="entry name" value="RNaseH-like_sf"/>
</dbReference>
<feature type="chain" id="PRO_5040516583" evidence="4">
    <location>
        <begin position="23"/>
        <end position="382"/>
    </location>
</feature>
<evidence type="ECO:0000256" key="2">
    <source>
        <dbReference type="ARBA" id="ARBA00022801"/>
    </source>
</evidence>
<dbReference type="CDD" id="cd06141">
    <property type="entry name" value="WRN_exo"/>
    <property type="match status" value="1"/>
</dbReference>
<evidence type="ECO:0000313" key="7">
    <source>
        <dbReference type="Proteomes" id="UP001153069"/>
    </source>
</evidence>
<feature type="domain" description="3'-5' exonuclease" evidence="5">
    <location>
        <begin position="138"/>
        <end position="296"/>
    </location>
</feature>
<accession>A0A9N8EHA0</accession>
<comment type="caution">
    <text evidence="6">The sequence shown here is derived from an EMBL/GenBank/DDBJ whole genome shotgun (WGS) entry which is preliminary data.</text>
</comment>
<dbReference type="PANTHER" id="PTHR13620">
    <property type="entry name" value="3-5 EXONUCLEASE"/>
    <property type="match status" value="1"/>
</dbReference>
<dbReference type="Gene3D" id="3.30.420.10">
    <property type="entry name" value="Ribonuclease H-like superfamily/Ribonuclease H"/>
    <property type="match status" value="1"/>
</dbReference>
<dbReference type="PANTHER" id="PTHR13620:SF104">
    <property type="entry name" value="EXONUCLEASE 3'-5' DOMAIN-CONTAINING PROTEIN 2"/>
    <property type="match status" value="1"/>
</dbReference>
<protein>
    <submittedName>
        <fullName evidence="6">Exonuclease</fullName>
    </submittedName>
</protein>
<sequence length="382" mass="43337">MMISQRKLSVLLVLLQAHLRLAFTPPRGHRLRDFSRDRFFAVEHILPPLASIAATPRPRHRTTLSRNGTMHTGTAILGGHRNNGTDFGSSRQDTIHRQHIQHYISDHDDKDALPVLYTNDPKVLNRWLADNIPMEPCVIGFDTESVPDVPWIHSDFKMRPVTIQLSTCTASVVIPLVQNNRYCRACIPLLETVLEDETIIKSGAGIDDDLVDLKCQVPGFKGLQARSRFDVGLLGVAKDRRLGLKALTRILLQRNLEKPKRLTVSDWSQSPLSDDQIAYAARDAWCGAAVLEELQRLDSETFQTDALIDLLRSQPPLHRLAKNRKQRQSAKKQLKSYHHGRNHTNQHLPHQVQQQVSQLQQVLKETQVDLTIVEPLRCIADE</sequence>
<feature type="region of interest" description="Disordered" evidence="3">
    <location>
        <begin position="318"/>
        <end position="353"/>
    </location>
</feature>
<proteinExistence type="predicted"/>
<keyword evidence="2" id="KW-0378">Hydrolase</keyword>